<reference evidence="2 3" key="1">
    <citation type="submission" date="2019-05" db="EMBL/GenBank/DDBJ databases">
        <title>Another draft genome of Portunus trituberculatus and its Hox gene families provides insights of decapod evolution.</title>
        <authorList>
            <person name="Jeong J.-H."/>
            <person name="Song I."/>
            <person name="Kim S."/>
            <person name="Choi T."/>
            <person name="Kim D."/>
            <person name="Ryu S."/>
            <person name="Kim W."/>
        </authorList>
    </citation>
    <scope>NUCLEOTIDE SEQUENCE [LARGE SCALE GENOMIC DNA]</scope>
    <source>
        <tissue evidence="2">Muscle</tissue>
    </source>
</reference>
<dbReference type="EMBL" id="VSRR010111521">
    <property type="protein sequence ID" value="MPC97806.1"/>
    <property type="molecule type" value="Genomic_DNA"/>
</dbReference>
<proteinExistence type="predicted"/>
<comment type="caution">
    <text evidence="2">The sequence shown here is derived from an EMBL/GenBank/DDBJ whole genome shotgun (WGS) entry which is preliminary data.</text>
</comment>
<keyword evidence="1" id="KW-0812">Transmembrane</keyword>
<feature type="transmembrane region" description="Helical" evidence="1">
    <location>
        <begin position="67"/>
        <end position="86"/>
    </location>
</feature>
<gene>
    <name evidence="2" type="ORF">E2C01_093141</name>
</gene>
<evidence type="ECO:0000313" key="2">
    <source>
        <dbReference type="EMBL" id="MPC97806.1"/>
    </source>
</evidence>
<organism evidence="2 3">
    <name type="scientific">Portunus trituberculatus</name>
    <name type="common">Swimming crab</name>
    <name type="synonym">Neptunus trituberculatus</name>
    <dbReference type="NCBI Taxonomy" id="210409"/>
    <lineage>
        <taxon>Eukaryota</taxon>
        <taxon>Metazoa</taxon>
        <taxon>Ecdysozoa</taxon>
        <taxon>Arthropoda</taxon>
        <taxon>Crustacea</taxon>
        <taxon>Multicrustacea</taxon>
        <taxon>Malacostraca</taxon>
        <taxon>Eumalacostraca</taxon>
        <taxon>Eucarida</taxon>
        <taxon>Decapoda</taxon>
        <taxon>Pleocyemata</taxon>
        <taxon>Brachyura</taxon>
        <taxon>Eubrachyura</taxon>
        <taxon>Portunoidea</taxon>
        <taxon>Portunidae</taxon>
        <taxon>Portuninae</taxon>
        <taxon>Portunus</taxon>
    </lineage>
</organism>
<evidence type="ECO:0000313" key="3">
    <source>
        <dbReference type="Proteomes" id="UP000324222"/>
    </source>
</evidence>
<feature type="transmembrane region" description="Helical" evidence="1">
    <location>
        <begin position="36"/>
        <end position="55"/>
    </location>
</feature>
<keyword evidence="1" id="KW-0472">Membrane</keyword>
<protein>
    <submittedName>
        <fullName evidence="2">Uncharacterized protein</fullName>
    </submittedName>
</protein>
<name>A0A5B7JU27_PORTR</name>
<dbReference type="Proteomes" id="UP000324222">
    <property type="component" value="Unassembled WGS sequence"/>
</dbReference>
<keyword evidence="3" id="KW-1185">Reference proteome</keyword>
<dbReference type="AlphaFoldDB" id="A0A5B7JU27"/>
<evidence type="ECO:0000256" key="1">
    <source>
        <dbReference type="SAM" id="Phobius"/>
    </source>
</evidence>
<accession>A0A5B7JU27</accession>
<sequence>MDGERHGARHLLWRTGEVNWLVPLLLSKDERRHTSMLIRIIMYVHINECFIYLVWRVSFAESHVLFYPQLSISFLMCSTFFNLLSLHHHVPSATQ</sequence>
<keyword evidence="1" id="KW-1133">Transmembrane helix</keyword>